<dbReference type="AlphaFoldDB" id="A0AAV6XXA0"/>
<dbReference type="EMBL" id="WHWC01000004">
    <property type="protein sequence ID" value="KAG8383875.1"/>
    <property type="molecule type" value="Genomic_DNA"/>
</dbReference>
<keyword evidence="2" id="KW-1185">Reference proteome</keyword>
<sequence length="166" mass="18431">MGCASKSRWAVLRKVDGLCFEVFVSNKESKSSKVCRDSPKKGVSSRRAWVQYEDKVLMSALKEIVAEDDTETLDDLKVMNEGIEGEDDTMSVYQGQSSASEIKSGLVKRKNMANQEPMLELLGTYCQSTDPRLGKIALKIGVDYEIAIAKNIVYVVVDKVEGLTMH</sequence>
<organism evidence="1 2">
    <name type="scientific">Buddleja alternifolia</name>
    <dbReference type="NCBI Taxonomy" id="168488"/>
    <lineage>
        <taxon>Eukaryota</taxon>
        <taxon>Viridiplantae</taxon>
        <taxon>Streptophyta</taxon>
        <taxon>Embryophyta</taxon>
        <taxon>Tracheophyta</taxon>
        <taxon>Spermatophyta</taxon>
        <taxon>Magnoliopsida</taxon>
        <taxon>eudicotyledons</taxon>
        <taxon>Gunneridae</taxon>
        <taxon>Pentapetalae</taxon>
        <taxon>asterids</taxon>
        <taxon>lamiids</taxon>
        <taxon>Lamiales</taxon>
        <taxon>Scrophulariaceae</taxon>
        <taxon>Buddlejeae</taxon>
        <taxon>Buddleja</taxon>
    </lineage>
</organism>
<gene>
    <name evidence="1" type="ORF">BUALT_Bualt04G0059100</name>
</gene>
<evidence type="ECO:0000313" key="1">
    <source>
        <dbReference type="EMBL" id="KAG8383875.1"/>
    </source>
</evidence>
<dbReference type="Proteomes" id="UP000826271">
    <property type="component" value="Unassembled WGS sequence"/>
</dbReference>
<evidence type="ECO:0000313" key="2">
    <source>
        <dbReference type="Proteomes" id="UP000826271"/>
    </source>
</evidence>
<accession>A0AAV6XXA0</accession>
<protein>
    <submittedName>
        <fullName evidence="1">Uncharacterized protein</fullName>
    </submittedName>
</protein>
<comment type="caution">
    <text evidence="1">The sequence shown here is derived from an EMBL/GenBank/DDBJ whole genome shotgun (WGS) entry which is preliminary data.</text>
</comment>
<reference evidence="1" key="1">
    <citation type="submission" date="2019-10" db="EMBL/GenBank/DDBJ databases">
        <authorList>
            <person name="Zhang R."/>
            <person name="Pan Y."/>
            <person name="Wang J."/>
            <person name="Ma R."/>
            <person name="Yu S."/>
        </authorList>
    </citation>
    <scope>NUCLEOTIDE SEQUENCE</scope>
    <source>
        <strain evidence="1">LA-IB0</strain>
        <tissue evidence="1">Leaf</tissue>
    </source>
</reference>
<proteinExistence type="predicted"/>
<name>A0AAV6XXA0_9LAMI</name>